<proteinExistence type="predicted"/>
<keyword evidence="2" id="KW-1133">Transmembrane helix</keyword>
<name>A0ABY9HBT8_9MOLU</name>
<reference evidence="3" key="1">
    <citation type="submission" date="2023-08" db="EMBL/GenBank/DDBJ databases">
        <title>Complete genome sequence of Mycoplasma seminis 2200.</title>
        <authorList>
            <person name="Spergser J."/>
        </authorList>
    </citation>
    <scope>NUCLEOTIDE SEQUENCE [LARGE SCALE GENOMIC DNA]</scope>
    <source>
        <strain evidence="3">2200</strain>
    </source>
</reference>
<evidence type="ECO:0000313" key="4">
    <source>
        <dbReference type="Proteomes" id="UP001237011"/>
    </source>
</evidence>
<protein>
    <submittedName>
        <fullName evidence="3">Uncharacterized protein</fullName>
    </submittedName>
</protein>
<evidence type="ECO:0000256" key="1">
    <source>
        <dbReference type="SAM" id="MobiDB-lite"/>
    </source>
</evidence>
<feature type="compositionally biased region" description="Basic residues" evidence="1">
    <location>
        <begin position="1"/>
        <end position="16"/>
    </location>
</feature>
<evidence type="ECO:0000313" key="3">
    <source>
        <dbReference type="EMBL" id="WLP85911.1"/>
    </source>
</evidence>
<accession>A0ABY9HBT8</accession>
<keyword evidence="4" id="KW-1185">Reference proteome</keyword>
<keyword evidence="2" id="KW-0812">Transmembrane</keyword>
<evidence type="ECO:0000256" key="2">
    <source>
        <dbReference type="SAM" id="Phobius"/>
    </source>
</evidence>
<organism evidence="3 4">
    <name type="scientific">Mycoplasma seminis</name>
    <dbReference type="NCBI Taxonomy" id="512749"/>
    <lineage>
        <taxon>Bacteria</taxon>
        <taxon>Bacillati</taxon>
        <taxon>Mycoplasmatota</taxon>
        <taxon>Mollicutes</taxon>
        <taxon>Mycoplasmataceae</taxon>
        <taxon>Mycoplasma</taxon>
    </lineage>
</organism>
<feature type="region of interest" description="Disordered" evidence="1">
    <location>
        <begin position="1"/>
        <end position="27"/>
    </location>
</feature>
<dbReference type="Proteomes" id="UP001237011">
    <property type="component" value="Chromosome"/>
</dbReference>
<dbReference type="EMBL" id="CP132191">
    <property type="protein sequence ID" value="WLP85911.1"/>
    <property type="molecule type" value="Genomic_DNA"/>
</dbReference>
<feature type="transmembrane region" description="Helical" evidence="2">
    <location>
        <begin position="58"/>
        <end position="83"/>
    </location>
</feature>
<dbReference type="RefSeq" id="WP_305938334.1">
    <property type="nucleotide sequence ID" value="NZ_CP132191.1"/>
</dbReference>
<dbReference type="Pfam" id="PF06589">
    <property type="entry name" value="CRA"/>
    <property type="match status" value="1"/>
</dbReference>
<keyword evidence="2" id="KW-0472">Membrane</keyword>
<gene>
    <name evidence="3" type="ORF">Q8852_02075</name>
</gene>
<sequence>MNQKTTKTKKTSKKTNTKTLQMENSSQNDKRFTKLVDSIIKENQQDEFEIKKYRKNKLAYGLAISSILFLVLLVILIILAITLKWGS</sequence>